<accession>A0A6G0T2F9</accession>
<dbReference type="AlphaFoldDB" id="A0A6G0T2F9"/>
<protein>
    <submittedName>
        <fullName evidence="1">Uncharacterized protein</fullName>
    </submittedName>
</protein>
<gene>
    <name evidence="1" type="ORF">AGLY_015221</name>
</gene>
<name>A0A6G0T2F9_APHGL</name>
<sequence length="235" mass="26395">MNKCYALKNFKKLCVIICLNLPCNPGYPSSPVCPLKRYNIIFTTYLYFAIPASPFKPFNPGLPGCPLIPGAPLAPGSPWTDSPVIDQNKPHHFHILQVLPFVHLFLGYNKIHTKLNFTIKSNELRLCHFFLFHHVPGWSQEYLYENKILNNLLLFPVIPLSQVDLNAFGYITSISSFSFCSNKESFITWISRGRYLPGFAISPGMPSNPRWPLLPGIPGIPGAPGGPFNPKLLQK</sequence>
<keyword evidence="2" id="KW-1185">Reference proteome</keyword>
<evidence type="ECO:0000313" key="1">
    <source>
        <dbReference type="EMBL" id="KAE9524384.1"/>
    </source>
</evidence>
<dbReference type="EMBL" id="VYZN01000069">
    <property type="protein sequence ID" value="KAE9524384.1"/>
    <property type="molecule type" value="Genomic_DNA"/>
</dbReference>
<reference evidence="1 2" key="1">
    <citation type="submission" date="2019-08" db="EMBL/GenBank/DDBJ databases">
        <title>The genome of the soybean aphid Biotype 1, its phylome, world population structure and adaptation to the North American continent.</title>
        <authorList>
            <person name="Giordano R."/>
            <person name="Donthu R.K."/>
            <person name="Hernandez A.G."/>
            <person name="Wright C.L."/>
            <person name="Zimin A.V."/>
        </authorList>
    </citation>
    <scope>NUCLEOTIDE SEQUENCE [LARGE SCALE GENOMIC DNA]</scope>
    <source>
        <tissue evidence="1">Whole aphids</tissue>
    </source>
</reference>
<dbReference type="Proteomes" id="UP000475862">
    <property type="component" value="Unassembled WGS sequence"/>
</dbReference>
<comment type="caution">
    <text evidence="1">The sequence shown here is derived from an EMBL/GenBank/DDBJ whole genome shotgun (WGS) entry which is preliminary data.</text>
</comment>
<evidence type="ECO:0000313" key="2">
    <source>
        <dbReference type="Proteomes" id="UP000475862"/>
    </source>
</evidence>
<organism evidence="1 2">
    <name type="scientific">Aphis glycines</name>
    <name type="common">Soybean aphid</name>
    <dbReference type="NCBI Taxonomy" id="307491"/>
    <lineage>
        <taxon>Eukaryota</taxon>
        <taxon>Metazoa</taxon>
        <taxon>Ecdysozoa</taxon>
        <taxon>Arthropoda</taxon>
        <taxon>Hexapoda</taxon>
        <taxon>Insecta</taxon>
        <taxon>Pterygota</taxon>
        <taxon>Neoptera</taxon>
        <taxon>Paraneoptera</taxon>
        <taxon>Hemiptera</taxon>
        <taxon>Sternorrhyncha</taxon>
        <taxon>Aphidomorpha</taxon>
        <taxon>Aphidoidea</taxon>
        <taxon>Aphididae</taxon>
        <taxon>Aphidini</taxon>
        <taxon>Aphis</taxon>
        <taxon>Aphis</taxon>
    </lineage>
</organism>
<proteinExistence type="predicted"/>